<feature type="compositionally biased region" description="Pro residues" evidence="1">
    <location>
        <begin position="998"/>
        <end position="1008"/>
    </location>
</feature>
<dbReference type="STRING" id="363999.A0A439CY12"/>
<dbReference type="Proteomes" id="UP000286045">
    <property type="component" value="Unassembled WGS sequence"/>
</dbReference>
<protein>
    <submittedName>
        <fullName evidence="2">Uncharacterized protein</fullName>
    </submittedName>
</protein>
<evidence type="ECO:0000313" key="3">
    <source>
        <dbReference type="Proteomes" id="UP000286045"/>
    </source>
</evidence>
<sequence length="1248" mass="139401">MFDIVVNHSIKTKDGGSKNVTSKQQFHVNAPRFSLPADAVHSVYPPQGLGDHNNILPHIVFNDPHFPWLREGSPKQEMADLGIKPRNKVPWVALLSFTEDELRLNTDQLKGKAKGGLFPDTVKIPSKTIPEPPEGTREQDKSTFSVKLTMEEYLEMGVDGRSRGGKVIAPITADRDEEAVDPNAQVDVIFLKGDLMTSLLASYNNDGSVEKSNDVVVGPDLSRYKYLAHVRNVNTRNIAGAGLDDNGLFSVVFGHRSGPLDGFETSRPVIVHLVTLEGLEVVDSDVPHFTWPPDPSKRYAFVSLYSWTYLCLPPEEVNFVNAMRDIGASIKLGECWLRASDDVIAQFTKPPNADDPKSPPPALQTRLVKRLEDGYTLQRYKLHTGEETVAFYRGPLTPRWMPPVKDWWPFQSSFATDYQVLDRSMGIMDITYSAAWQLGRTLGMADQAFTAALVRLRGAVQTTGRRAALKDQAPQQPKTKTETLRLMQSSITKLSQLAVGDAGATKSKPLYRCHHKAPKAVRFAPVGARRATVSATVSPYDVHRSLLRKQLNKAAKFMGSAKVDNFRTTNPGAMTAVMREPLTDGSNDEGNPTEGDPAEDDPVEGDPHDGNPSEGNSDNDDVYIPFNEINIPNSPDWQMVQAWILDKLFLKNIPAHYYISDASYLPPESIRFFYIDNNWTDALIDGALSIGNHLDRNDDVVRQAFKRNLNRYFENKYHTNHPALQYYPQIPCFGFLLRSAVVKAFPDLEISAPWKPSSDDDAAGVREPTLRYEAIAKDTLLCLFDRMPGSSYWEDELQITLSQPPHQQCFRLGTGGGLTDRTLQVQFRPVYTTEDTPFEADPAGQSRYDTLRIVTWNKTEPPSDPSVPKAVFDWDSRMIVFPAMANTIHNVLTVDMERDEAPGTQPKKRKYFVDDTPTSAVVGTVINSFISKIRIKLPETTITAEEDLPPDYTKKPRQIRLPPDASEDPDDWVRVPDVDDSDEGSVPPSEGEDDPPPTHESPPAPPPSHWVGLPKGYNQDEDVPVPESEWTRLSLLERLLYIDLLPNPQFKFQAFPLGMVPKSPTLPIPGLPGPGLPLPGSALSIEVMMPVPGSSEDHGIDFVFALTRRPTLEMKFNLQLFSIVIEIPVGTKKTDLLAPDGTGTARGRMLKNLRFNVHAANEVREVKKDQEQSYLVMTLIPRAQSRLVPLRVTKDASFALWPVKLNGVEGVSTIRVRENYRRRDHWDSKPRSAWGENVFYVAKKSPES</sequence>
<proteinExistence type="predicted"/>
<accession>A0A439CY12</accession>
<gene>
    <name evidence="2" type="ORF">EKO27_g8195</name>
</gene>
<keyword evidence="3" id="KW-1185">Reference proteome</keyword>
<reference evidence="2 3" key="1">
    <citation type="submission" date="2018-12" db="EMBL/GenBank/DDBJ databases">
        <title>Draft genome sequence of Xylaria grammica IHI A82.</title>
        <authorList>
            <person name="Buettner E."/>
            <person name="Kellner H."/>
        </authorList>
    </citation>
    <scope>NUCLEOTIDE SEQUENCE [LARGE SCALE GENOMIC DNA]</scope>
    <source>
        <strain evidence="2 3">IHI A82</strain>
    </source>
</reference>
<evidence type="ECO:0000313" key="2">
    <source>
        <dbReference type="EMBL" id="RWA06901.1"/>
    </source>
</evidence>
<dbReference type="AlphaFoldDB" id="A0A439CY12"/>
<feature type="region of interest" description="Disordered" evidence="1">
    <location>
        <begin position="121"/>
        <end position="142"/>
    </location>
</feature>
<comment type="caution">
    <text evidence="2">The sequence shown here is derived from an EMBL/GenBank/DDBJ whole genome shotgun (WGS) entry which is preliminary data.</text>
</comment>
<feature type="region of interest" description="Disordered" evidence="1">
    <location>
        <begin position="579"/>
        <end position="624"/>
    </location>
</feature>
<name>A0A439CY12_9PEZI</name>
<evidence type="ECO:0000256" key="1">
    <source>
        <dbReference type="SAM" id="MobiDB-lite"/>
    </source>
</evidence>
<organism evidence="2 3">
    <name type="scientific">Xylaria grammica</name>
    <dbReference type="NCBI Taxonomy" id="363999"/>
    <lineage>
        <taxon>Eukaryota</taxon>
        <taxon>Fungi</taxon>
        <taxon>Dikarya</taxon>
        <taxon>Ascomycota</taxon>
        <taxon>Pezizomycotina</taxon>
        <taxon>Sordariomycetes</taxon>
        <taxon>Xylariomycetidae</taxon>
        <taxon>Xylariales</taxon>
        <taxon>Xylariaceae</taxon>
        <taxon>Xylaria</taxon>
    </lineage>
</organism>
<feature type="region of interest" description="Disordered" evidence="1">
    <location>
        <begin position="946"/>
        <end position="1024"/>
    </location>
</feature>
<dbReference type="EMBL" id="RYZI01000298">
    <property type="protein sequence ID" value="RWA06901.1"/>
    <property type="molecule type" value="Genomic_DNA"/>
</dbReference>